<protein>
    <submittedName>
        <fullName evidence="2">Uncharacterized protein</fullName>
    </submittedName>
</protein>
<evidence type="ECO:0000313" key="3">
    <source>
        <dbReference type="Proteomes" id="UP000600080"/>
    </source>
</evidence>
<feature type="region of interest" description="Disordered" evidence="1">
    <location>
        <begin position="108"/>
        <end position="130"/>
    </location>
</feature>
<evidence type="ECO:0000256" key="1">
    <source>
        <dbReference type="SAM" id="MobiDB-lite"/>
    </source>
</evidence>
<feature type="region of interest" description="Disordered" evidence="1">
    <location>
        <begin position="37"/>
        <end position="57"/>
    </location>
</feature>
<sequence>MEEEAAQSNQGAARVQVHVSGCSAQDADTVFSALNSVFTSDRSQDDTPRPSGAERPMVWTATADVSTEPNEAAPLPLTAPVTVTLQGGQWAVARLHAALTSVFSVQQVGSTSGDQEREAQLRLVTRPTAA</sequence>
<name>A0ABQ2JE43_9ACTN</name>
<comment type="caution">
    <text evidence="2">The sequence shown here is derived from an EMBL/GenBank/DDBJ whole genome shotgun (WGS) entry which is preliminary data.</text>
</comment>
<proteinExistence type="predicted"/>
<dbReference type="EMBL" id="BMND01000008">
    <property type="protein sequence ID" value="GGN43273.1"/>
    <property type="molecule type" value="Genomic_DNA"/>
</dbReference>
<accession>A0ABQ2JE43</accession>
<organism evidence="2 3">
    <name type="scientific">Streptomyces kronopolitis</name>
    <dbReference type="NCBI Taxonomy" id="1612435"/>
    <lineage>
        <taxon>Bacteria</taxon>
        <taxon>Bacillati</taxon>
        <taxon>Actinomycetota</taxon>
        <taxon>Actinomycetes</taxon>
        <taxon>Kitasatosporales</taxon>
        <taxon>Streptomycetaceae</taxon>
        <taxon>Streptomyces</taxon>
    </lineage>
</organism>
<reference evidence="3" key="1">
    <citation type="journal article" date="2019" name="Int. J. Syst. Evol. Microbiol.">
        <title>The Global Catalogue of Microorganisms (GCM) 10K type strain sequencing project: providing services to taxonomists for standard genome sequencing and annotation.</title>
        <authorList>
            <consortium name="The Broad Institute Genomics Platform"/>
            <consortium name="The Broad Institute Genome Sequencing Center for Infectious Disease"/>
            <person name="Wu L."/>
            <person name="Ma J."/>
        </authorList>
    </citation>
    <scope>NUCLEOTIDE SEQUENCE [LARGE SCALE GENOMIC DNA]</scope>
    <source>
        <strain evidence="3">CGMCC 4.7323</strain>
    </source>
</reference>
<gene>
    <name evidence="2" type="ORF">GCM10012285_24520</name>
</gene>
<dbReference type="Proteomes" id="UP000600080">
    <property type="component" value="Unassembled WGS sequence"/>
</dbReference>
<evidence type="ECO:0000313" key="2">
    <source>
        <dbReference type="EMBL" id="GGN43273.1"/>
    </source>
</evidence>
<keyword evidence="3" id="KW-1185">Reference proteome</keyword>